<dbReference type="PANTHER" id="PTHR42879">
    <property type="entry name" value="3-OXOACYL-(ACYL-CARRIER-PROTEIN) REDUCTASE"/>
    <property type="match status" value="1"/>
</dbReference>
<dbReference type="EMBL" id="JOTM01000036">
    <property type="protein sequence ID" value="KEK22254.1"/>
    <property type="molecule type" value="Genomic_DNA"/>
</dbReference>
<evidence type="ECO:0000313" key="6">
    <source>
        <dbReference type="Proteomes" id="UP000027778"/>
    </source>
</evidence>
<dbReference type="FunFam" id="3.40.50.720:FF:000115">
    <property type="entry name" value="3-oxoacyl-[acyl-carrier-protein] reductase FabG"/>
    <property type="match status" value="1"/>
</dbReference>
<protein>
    <submittedName>
        <fullName evidence="5">3-ketoacyl-ACP reductase</fullName>
    </submittedName>
</protein>
<dbReference type="InterPro" id="IPR002347">
    <property type="entry name" value="SDR_fam"/>
</dbReference>
<dbReference type="PRINTS" id="PR00081">
    <property type="entry name" value="GDHRDH"/>
</dbReference>
<evidence type="ECO:0000256" key="1">
    <source>
        <dbReference type="ARBA" id="ARBA00006484"/>
    </source>
</evidence>
<comment type="similarity">
    <text evidence="1">Belongs to the short-chain dehydrogenases/reductases (SDR) family.</text>
</comment>
<dbReference type="InterPro" id="IPR057326">
    <property type="entry name" value="KR_dom"/>
</dbReference>
<dbReference type="NCBIfam" id="NF009466">
    <property type="entry name" value="PRK12826.1-2"/>
    <property type="match status" value="1"/>
</dbReference>
<sequence>MDFLHGKTAVVTGAAQGIGKEIACTFAKLGAKVLISDVNEERLRETTNEFLEQGYEVSLYACDVSNQNEAKSLIEYAVQTFGELHILVNNAGITRDAMLHKMEKAAWEQVLQVNLTGVFYCMQPALLYMRQQQFGRIINISSISREGNIGQANYAATKAGVIGLTKTAAKEVGGFGITCNAICPGFMDTNMTKSIPDKVKEKMIGAIPAGRIGTPQDIANTAAFLASEYASYITGEVLNVSGGLQV</sequence>
<feature type="domain" description="Ketoreductase" evidence="4">
    <location>
        <begin position="7"/>
        <end position="185"/>
    </location>
</feature>
<evidence type="ECO:0000256" key="3">
    <source>
        <dbReference type="ARBA" id="ARBA00023002"/>
    </source>
</evidence>
<evidence type="ECO:0000259" key="4">
    <source>
        <dbReference type="SMART" id="SM00822"/>
    </source>
</evidence>
<dbReference type="InterPro" id="IPR036291">
    <property type="entry name" value="NAD(P)-bd_dom_sf"/>
</dbReference>
<dbReference type="RefSeq" id="WP_033677839.1">
    <property type="nucleotide sequence ID" value="NZ_JOTM01000036.1"/>
</dbReference>
<reference evidence="5 6" key="1">
    <citation type="submission" date="2014-06" db="EMBL/GenBank/DDBJ databases">
        <title>Draft genome sequence of Bacillus gaemokensis JCM 15801 (MCCC 1A00707).</title>
        <authorList>
            <person name="Lai Q."/>
            <person name="Liu Y."/>
            <person name="Shao Z."/>
        </authorList>
    </citation>
    <scope>NUCLEOTIDE SEQUENCE [LARGE SCALE GENOMIC DNA]</scope>
    <source>
        <strain evidence="5 6">JCM 15801</strain>
    </source>
</reference>
<dbReference type="PROSITE" id="PS00061">
    <property type="entry name" value="ADH_SHORT"/>
    <property type="match status" value="1"/>
</dbReference>
<proteinExistence type="inferred from homology"/>
<dbReference type="GO" id="GO:0032787">
    <property type="term" value="P:monocarboxylic acid metabolic process"/>
    <property type="evidence" value="ECO:0007669"/>
    <property type="project" value="UniProtKB-ARBA"/>
</dbReference>
<dbReference type="STRING" id="574375.AZF08_13655"/>
<dbReference type="InterPro" id="IPR050259">
    <property type="entry name" value="SDR"/>
</dbReference>
<organism evidence="5 6">
    <name type="scientific">Bacillus gaemokensis</name>
    <dbReference type="NCBI Taxonomy" id="574375"/>
    <lineage>
        <taxon>Bacteria</taxon>
        <taxon>Bacillati</taxon>
        <taxon>Bacillota</taxon>
        <taxon>Bacilli</taxon>
        <taxon>Bacillales</taxon>
        <taxon>Bacillaceae</taxon>
        <taxon>Bacillus</taxon>
        <taxon>Bacillus cereus group</taxon>
    </lineage>
</organism>
<dbReference type="SUPFAM" id="SSF51735">
    <property type="entry name" value="NAD(P)-binding Rossmann-fold domains"/>
    <property type="match status" value="1"/>
</dbReference>
<dbReference type="Gene3D" id="3.40.50.720">
    <property type="entry name" value="NAD(P)-binding Rossmann-like Domain"/>
    <property type="match status" value="1"/>
</dbReference>
<dbReference type="SMART" id="SM00822">
    <property type="entry name" value="PKS_KR"/>
    <property type="match status" value="1"/>
</dbReference>
<dbReference type="NCBIfam" id="NF005559">
    <property type="entry name" value="PRK07231.1"/>
    <property type="match status" value="1"/>
</dbReference>
<dbReference type="NCBIfam" id="NF004198">
    <property type="entry name" value="PRK05653.1-3"/>
    <property type="match status" value="1"/>
</dbReference>
<dbReference type="eggNOG" id="COG1028">
    <property type="taxonomic scope" value="Bacteria"/>
</dbReference>
<gene>
    <name evidence="5" type="ORF">BAGA_20395</name>
</gene>
<evidence type="ECO:0000313" key="5">
    <source>
        <dbReference type="EMBL" id="KEK22254.1"/>
    </source>
</evidence>
<dbReference type="PRINTS" id="PR00080">
    <property type="entry name" value="SDRFAMILY"/>
</dbReference>
<dbReference type="AlphaFoldDB" id="A0A073K4L0"/>
<dbReference type="CDD" id="cd05333">
    <property type="entry name" value="BKR_SDR_c"/>
    <property type="match status" value="1"/>
</dbReference>
<comment type="caution">
    <text evidence="5">The sequence shown here is derived from an EMBL/GenBank/DDBJ whole genome shotgun (WGS) entry which is preliminary data.</text>
</comment>
<dbReference type="OrthoDB" id="9803333at2"/>
<dbReference type="InterPro" id="IPR020904">
    <property type="entry name" value="Sc_DH/Rdtase_CS"/>
</dbReference>
<accession>A0A073K4L0</accession>
<keyword evidence="3" id="KW-0560">Oxidoreductase</keyword>
<evidence type="ECO:0000256" key="2">
    <source>
        <dbReference type="ARBA" id="ARBA00022857"/>
    </source>
</evidence>
<dbReference type="Proteomes" id="UP000027778">
    <property type="component" value="Unassembled WGS sequence"/>
</dbReference>
<dbReference type="Pfam" id="PF13561">
    <property type="entry name" value="adh_short_C2"/>
    <property type="match status" value="1"/>
</dbReference>
<dbReference type="PANTHER" id="PTHR42879:SF2">
    <property type="entry name" value="3-OXOACYL-[ACYL-CARRIER-PROTEIN] REDUCTASE FABG"/>
    <property type="match status" value="1"/>
</dbReference>
<dbReference type="GO" id="GO:0016491">
    <property type="term" value="F:oxidoreductase activity"/>
    <property type="evidence" value="ECO:0007669"/>
    <property type="project" value="UniProtKB-KW"/>
</dbReference>
<keyword evidence="6" id="KW-1185">Reference proteome</keyword>
<name>A0A073K4L0_9BACI</name>
<keyword evidence="2" id="KW-0521">NADP</keyword>